<accession>A0A2G8KKE4</accession>
<dbReference type="EMBL" id="MRZV01000521">
    <property type="protein sequence ID" value="PIK48476.1"/>
    <property type="molecule type" value="Genomic_DNA"/>
</dbReference>
<protein>
    <submittedName>
        <fullName evidence="1">Uncharacterized protein</fullName>
    </submittedName>
</protein>
<evidence type="ECO:0000313" key="1">
    <source>
        <dbReference type="EMBL" id="PIK48476.1"/>
    </source>
</evidence>
<dbReference type="AlphaFoldDB" id="A0A2G8KKE4"/>
<organism evidence="1 2">
    <name type="scientific">Stichopus japonicus</name>
    <name type="common">Sea cucumber</name>
    <dbReference type="NCBI Taxonomy" id="307972"/>
    <lineage>
        <taxon>Eukaryota</taxon>
        <taxon>Metazoa</taxon>
        <taxon>Echinodermata</taxon>
        <taxon>Eleutherozoa</taxon>
        <taxon>Echinozoa</taxon>
        <taxon>Holothuroidea</taxon>
        <taxon>Aspidochirotacea</taxon>
        <taxon>Aspidochirotida</taxon>
        <taxon>Stichopodidae</taxon>
        <taxon>Apostichopus</taxon>
    </lineage>
</organism>
<gene>
    <name evidence="1" type="ORF">BSL78_14670</name>
</gene>
<keyword evidence="2" id="KW-1185">Reference proteome</keyword>
<proteinExistence type="predicted"/>
<name>A0A2G8KKE4_STIJA</name>
<dbReference type="Proteomes" id="UP000230750">
    <property type="component" value="Unassembled WGS sequence"/>
</dbReference>
<sequence>MTSHLLASSPLKNPFKGQRHSYLCRIAQCFFELLFFLDLSVGNIAAKGPETVKFLSGVQLMLKQSRDIQTAIMETMLDPLKSSQYYSALASDNLFCNPAARSALLTLSEQSQKAFDDYICDVDYGVLAQELAVLLQVPQIDYLITYYIIDSAASELFPIPDQQYTQELWEEFIVNLMNIDEVMQQFIVTYNLTFVDGLPTMPLDMNFTR</sequence>
<reference evidence="1 2" key="1">
    <citation type="journal article" date="2017" name="PLoS Biol.">
        <title>The sea cucumber genome provides insights into morphological evolution and visceral regeneration.</title>
        <authorList>
            <person name="Zhang X."/>
            <person name="Sun L."/>
            <person name="Yuan J."/>
            <person name="Sun Y."/>
            <person name="Gao Y."/>
            <person name="Zhang L."/>
            <person name="Li S."/>
            <person name="Dai H."/>
            <person name="Hamel J.F."/>
            <person name="Liu C."/>
            <person name="Yu Y."/>
            <person name="Liu S."/>
            <person name="Lin W."/>
            <person name="Guo K."/>
            <person name="Jin S."/>
            <person name="Xu P."/>
            <person name="Storey K.B."/>
            <person name="Huan P."/>
            <person name="Zhang T."/>
            <person name="Zhou Y."/>
            <person name="Zhang J."/>
            <person name="Lin C."/>
            <person name="Li X."/>
            <person name="Xing L."/>
            <person name="Huo D."/>
            <person name="Sun M."/>
            <person name="Wang L."/>
            <person name="Mercier A."/>
            <person name="Li F."/>
            <person name="Yang H."/>
            <person name="Xiang J."/>
        </authorList>
    </citation>
    <scope>NUCLEOTIDE SEQUENCE [LARGE SCALE GENOMIC DNA]</scope>
    <source>
        <strain evidence="1">Shaxun</strain>
        <tissue evidence="1">Muscle</tissue>
    </source>
</reference>
<comment type="caution">
    <text evidence="1">The sequence shown here is derived from an EMBL/GenBank/DDBJ whole genome shotgun (WGS) entry which is preliminary data.</text>
</comment>
<evidence type="ECO:0000313" key="2">
    <source>
        <dbReference type="Proteomes" id="UP000230750"/>
    </source>
</evidence>